<accession>E7RNR9</accession>
<organism evidence="1 2">
    <name type="scientific">Hoylesella oralis ATCC 33269</name>
    <dbReference type="NCBI Taxonomy" id="873533"/>
    <lineage>
        <taxon>Bacteria</taxon>
        <taxon>Pseudomonadati</taxon>
        <taxon>Bacteroidota</taxon>
        <taxon>Bacteroidia</taxon>
        <taxon>Bacteroidales</taxon>
        <taxon>Prevotellaceae</taxon>
        <taxon>Hoylesella</taxon>
    </lineage>
</organism>
<keyword evidence="2" id="KW-1185">Reference proteome</keyword>
<comment type="caution">
    <text evidence="1">The sequence shown here is derived from an EMBL/GenBank/DDBJ whole genome shotgun (WGS) entry which is preliminary data.</text>
</comment>
<sequence>MHKTFLADRLSVRIKAADIFKTYRNSGIYRGAYMTVDRKAYTDTRFISLTVSYRFNTTDSKYKGTGAGASEKGRL</sequence>
<dbReference type="AlphaFoldDB" id="E7RNR9"/>
<dbReference type="EMBL" id="AEPE02000003">
    <property type="protein sequence ID" value="EFZ37362.1"/>
    <property type="molecule type" value="Genomic_DNA"/>
</dbReference>
<proteinExistence type="predicted"/>
<evidence type="ECO:0000313" key="1">
    <source>
        <dbReference type="EMBL" id="EFZ37362.1"/>
    </source>
</evidence>
<name>E7RNR9_9BACT</name>
<gene>
    <name evidence="1" type="ORF">HMPREF0663_10820</name>
</gene>
<evidence type="ECO:0000313" key="2">
    <source>
        <dbReference type="Proteomes" id="UP000005580"/>
    </source>
</evidence>
<dbReference type="HOGENOM" id="CLU_2668045_0_0_10"/>
<dbReference type="Proteomes" id="UP000005580">
    <property type="component" value="Unassembled WGS sequence"/>
</dbReference>
<protein>
    <recommendedName>
        <fullName evidence="3">Outer membrane protein beta-barrel domain-containing protein</fullName>
    </recommendedName>
</protein>
<evidence type="ECO:0008006" key="3">
    <source>
        <dbReference type="Google" id="ProtNLM"/>
    </source>
</evidence>
<reference evidence="1" key="1">
    <citation type="submission" date="2011-01" db="EMBL/GenBank/DDBJ databases">
        <authorList>
            <person name="Muzny D."/>
            <person name="Qin X."/>
            <person name="Buhay C."/>
            <person name="Dugan-Rocha S."/>
            <person name="Ding Y."/>
            <person name="Chen G."/>
            <person name="Hawes A."/>
            <person name="Holder M."/>
            <person name="Jhangiani S."/>
            <person name="Johnson A."/>
            <person name="Khan Z."/>
            <person name="Li Z."/>
            <person name="Liu W."/>
            <person name="Liu X."/>
            <person name="Perez L."/>
            <person name="Shen H."/>
            <person name="Wang Q."/>
            <person name="Watt J."/>
            <person name="Xi L."/>
            <person name="Xin Y."/>
            <person name="Zhou J."/>
            <person name="Deng J."/>
            <person name="Jiang H."/>
            <person name="Liu Y."/>
            <person name="Qu J."/>
            <person name="Song X.-Z."/>
            <person name="Zhang L."/>
            <person name="Villasana D."/>
            <person name="Johnson A."/>
            <person name="Liu J."/>
            <person name="Liyanage D."/>
            <person name="Lorensuhewa L."/>
            <person name="Robinson T."/>
            <person name="Song A."/>
            <person name="Song B.-B."/>
            <person name="Dinh H."/>
            <person name="Thornton R."/>
            <person name="Coyle M."/>
            <person name="Francisco L."/>
            <person name="Jackson L."/>
            <person name="Javaid M."/>
            <person name="Korchina V."/>
            <person name="Kovar C."/>
            <person name="Mata R."/>
            <person name="Mathew T."/>
            <person name="Ngo R."/>
            <person name="Nguyen L."/>
            <person name="Nguyen N."/>
            <person name="Okwuonu G."/>
            <person name="Ongeri F."/>
            <person name="Pham C."/>
            <person name="Simmons D."/>
            <person name="Wilczek-Boney K."/>
            <person name="Hale W."/>
            <person name="Jakkamsetti A."/>
            <person name="Pham P."/>
            <person name="Ruth R."/>
            <person name="San Lucas F."/>
            <person name="Warren J."/>
            <person name="Zhang J."/>
            <person name="Zhao Z."/>
            <person name="Zhou C."/>
            <person name="Zhu D."/>
            <person name="Lee S."/>
            <person name="Bess C."/>
            <person name="Blankenburg K."/>
            <person name="Forbes L."/>
            <person name="Fu Q."/>
            <person name="Gubbala S."/>
            <person name="Hirani K."/>
            <person name="Jayaseelan J.C."/>
            <person name="Lara F."/>
            <person name="Munidasa M."/>
            <person name="Palculict T."/>
            <person name="Patil S."/>
            <person name="Pu L.-L."/>
            <person name="Saada N."/>
            <person name="Tang L."/>
            <person name="Weissenberger G."/>
            <person name="Zhu Y."/>
            <person name="Hemphill L."/>
            <person name="Shang Y."/>
            <person name="Youmans B."/>
            <person name="Ayvaz T."/>
            <person name="Ross M."/>
            <person name="Santibanez J."/>
            <person name="Aqrawi P."/>
            <person name="Gross S."/>
            <person name="Joshi V."/>
            <person name="Fowler G."/>
            <person name="Nazareth L."/>
            <person name="Reid J."/>
            <person name="Worley K."/>
            <person name="Petrosino J."/>
            <person name="Highlander S."/>
            <person name="Gibbs R."/>
        </authorList>
    </citation>
    <scope>NUCLEOTIDE SEQUENCE [LARGE SCALE GENOMIC DNA]</scope>
    <source>
        <strain evidence="1">ATCC 33269</strain>
    </source>
</reference>
<dbReference type="eggNOG" id="COG4206">
    <property type="taxonomic scope" value="Bacteria"/>
</dbReference>